<keyword evidence="1" id="KW-0812">Transmembrane</keyword>
<dbReference type="InterPro" id="IPR055943">
    <property type="entry name" value="DUF7521"/>
</dbReference>
<keyword evidence="1" id="KW-0472">Membrane</keyword>
<feature type="transmembrane region" description="Helical" evidence="1">
    <location>
        <begin position="67"/>
        <end position="90"/>
    </location>
</feature>
<proteinExistence type="predicted"/>
<dbReference type="RefSeq" id="WP_368278492.1">
    <property type="nucleotide sequence ID" value="NZ_WUUT01000005.1"/>
</dbReference>
<reference evidence="2 3" key="1">
    <citation type="submission" date="2019-12" db="EMBL/GenBank/DDBJ databases">
        <title>Isolation and characterization of three novel carbon monoxide-oxidizing members of Halobacteria from salione crusts and soils.</title>
        <authorList>
            <person name="Myers M.R."/>
            <person name="King G.M."/>
        </authorList>
    </citation>
    <scope>NUCLEOTIDE SEQUENCE [LARGE SCALE GENOMIC DNA]</scope>
    <source>
        <strain evidence="2 3">WSH3</strain>
    </source>
</reference>
<dbReference type="Pfam" id="PF24365">
    <property type="entry name" value="DUF7521"/>
    <property type="match status" value="1"/>
</dbReference>
<comment type="caution">
    <text evidence="2">The sequence shown here is derived from an EMBL/GenBank/DDBJ whole genome shotgun (WGS) entry which is preliminary data.</text>
</comment>
<name>A0A6B0T3K0_9EURY</name>
<sequence length="92" mass="9799">MIESVYAMSSLVFIAAGLTVAGMGLRAYVETSRSAMLHLALGFSLAVAGAAATLISAFLYSFNNPRWLLMVNSGLLTLGLLFVIFSIITYES</sequence>
<dbReference type="AlphaFoldDB" id="A0A6B0T3K0"/>
<evidence type="ECO:0000256" key="1">
    <source>
        <dbReference type="SAM" id="Phobius"/>
    </source>
</evidence>
<keyword evidence="1" id="KW-1133">Transmembrane helix</keyword>
<keyword evidence="3" id="KW-1185">Reference proteome</keyword>
<feature type="transmembrane region" description="Helical" evidence="1">
    <location>
        <begin position="6"/>
        <end position="25"/>
    </location>
</feature>
<dbReference type="EMBL" id="WUUT01000005">
    <property type="protein sequence ID" value="MXR52634.1"/>
    <property type="molecule type" value="Genomic_DNA"/>
</dbReference>
<evidence type="ECO:0000313" key="3">
    <source>
        <dbReference type="Proteomes" id="UP000466535"/>
    </source>
</evidence>
<gene>
    <name evidence="2" type="ORF">GRX03_13590</name>
</gene>
<organism evidence="2 3">
    <name type="scientific">Halovenus carboxidivorans</name>
    <dbReference type="NCBI Taxonomy" id="2692199"/>
    <lineage>
        <taxon>Archaea</taxon>
        <taxon>Methanobacteriati</taxon>
        <taxon>Methanobacteriota</taxon>
        <taxon>Stenosarchaea group</taxon>
        <taxon>Halobacteria</taxon>
        <taxon>Halobacteriales</taxon>
        <taxon>Haloarculaceae</taxon>
        <taxon>Halovenus</taxon>
    </lineage>
</organism>
<protein>
    <submittedName>
        <fullName evidence="2">Uncharacterized protein</fullName>
    </submittedName>
</protein>
<evidence type="ECO:0000313" key="2">
    <source>
        <dbReference type="EMBL" id="MXR52634.1"/>
    </source>
</evidence>
<feature type="transmembrane region" description="Helical" evidence="1">
    <location>
        <begin position="37"/>
        <end position="61"/>
    </location>
</feature>
<dbReference type="Proteomes" id="UP000466535">
    <property type="component" value="Unassembled WGS sequence"/>
</dbReference>
<accession>A0A6B0T3K0</accession>